<dbReference type="InterPro" id="IPR027434">
    <property type="entry name" value="Homing_endonucl"/>
</dbReference>
<dbReference type="Pfam" id="PF03161">
    <property type="entry name" value="LAGLIDADG_2"/>
    <property type="match status" value="1"/>
</dbReference>
<accession>A0A1G2REG5</accession>
<dbReference type="Proteomes" id="UP000178613">
    <property type="component" value="Unassembled WGS sequence"/>
</dbReference>
<proteinExistence type="predicted"/>
<comment type="caution">
    <text evidence="2">The sequence shown here is derived from an EMBL/GenBank/DDBJ whole genome shotgun (WGS) entry which is preliminary data.</text>
</comment>
<organism evidence="2 3">
    <name type="scientific">Candidatus Wildermuthbacteria bacterium RIFCSPHIGHO2_02_FULL_49_9</name>
    <dbReference type="NCBI Taxonomy" id="1802456"/>
    <lineage>
        <taxon>Bacteria</taxon>
        <taxon>Candidatus Wildermuthiibacteriota</taxon>
    </lineage>
</organism>
<evidence type="ECO:0000313" key="3">
    <source>
        <dbReference type="Proteomes" id="UP000178613"/>
    </source>
</evidence>
<dbReference type="InterPro" id="IPR004860">
    <property type="entry name" value="LAGLIDADG_dom"/>
</dbReference>
<dbReference type="SUPFAM" id="SSF55608">
    <property type="entry name" value="Homing endonucleases"/>
    <property type="match status" value="1"/>
</dbReference>
<dbReference type="AlphaFoldDB" id="A0A1G2REG5"/>
<feature type="domain" description="Homing endonuclease LAGLIDADG" evidence="1">
    <location>
        <begin position="14"/>
        <end position="183"/>
    </location>
</feature>
<dbReference type="Gene3D" id="3.10.28.10">
    <property type="entry name" value="Homing endonucleases"/>
    <property type="match status" value="2"/>
</dbReference>
<dbReference type="EMBL" id="MHUB01000017">
    <property type="protein sequence ID" value="OHA70779.1"/>
    <property type="molecule type" value="Genomic_DNA"/>
</dbReference>
<sequence>MNTKHSFLSDRCKEVVLGSLLGDGSLRIQKPYKNARFSFRHSVLQQDYFFWKVEQLREISGEKCWWKQEPNGYGREMLRYQSLALEQLSELYQLTHKHNRLVIKRRWLNQLTPLSLVVWWLDDGSLIGNGKRGVFCTDSFPLEDQKILAQYLQKVWKAKVAIAKIVRKRDGVKREYYRLWIRSSEELKKFLCIILPYVPVASMLSKVILLYKDSQLQERWISEVVEKTPFSRDVIEKYLVEKKARYKRFQKMI</sequence>
<evidence type="ECO:0000259" key="1">
    <source>
        <dbReference type="Pfam" id="PF03161"/>
    </source>
</evidence>
<protein>
    <recommendedName>
        <fullName evidence="1">Homing endonuclease LAGLIDADG domain-containing protein</fullName>
    </recommendedName>
</protein>
<dbReference type="GO" id="GO:0004519">
    <property type="term" value="F:endonuclease activity"/>
    <property type="evidence" value="ECO:0007669"/>
    <property type="project" value="InterPro"/>
</dbReference>
<gene>
    <name evidence="2" type="ORF">A3D64_01790</name>
</gene>
<evidence type="ECO:0000313" key="2">
    <source>
        <dbReference type="EMBL" id="OHA70779.1"/>
    </source>
</evidence>
<name>A0A1G2REG5_9BACT</name>
<reference evidence="2 3" key="1">
    <citation type="journal article" date="2016" name="Nat. Commun.">
        <title>Thousands of microbial genomes shed light on interconnected biogeochemical processes in an aquifer system.</title>
        <authorList>
            <person name="Anantharaman K."/>
            <person name="Brown C.T."/>
            <person name="Hug L.A."/>
            <person name="Sharon I."/>
            <person name="Castelle C.J."/>
            <person name="Probst A.J."/>
            <person name="Thomas B.C."/>
            <person name="Singh A."/>
            <person name="Wilkins M.J."/>
            <person name="Karaoz U."/>
            <person name="Brodie E.L."/>
            <person name="Williams K.H."/>
            <person name="Hubbard S.S."/>
            <person name="Banfield J.F."/>
        </authorList>
    </citation>
    <scope>NUCLEOTIDE SEQUENCE [LARGE SCALE GENOMIC DNA]</scope>
</reference>